<comment type="caution">
    <text evidence="1">The sequence shown here is derived from an EMBL/GenBank/DDBJ whole genome shotgun (WGS) entry which is preliminary data.</text>
</comment>
<name>A0A8J5JW51_HOMAM</name>
<dbReference type="EMBL" id="JAHLQT010024345">
    <property type="protein sequence ID" value="KAG7165315.1"/>
    <property type="molecule type" value="Genomic_DNA"/>
</dbReference>
<proteinExistence type="predicted"/>
<gene>
    <name evidence="1" type="ORF">Hamer_G007110</name>
</gene>
<evidence type="ECO:0000313" key="1">
    <source>
        <dbReference type="EMBL" id="KAG7165315.1"/>
    </source>
</evidence>
<protein>
    <submittedName>
        <fullName evidence="1">Uncharacterized protein</fullName>
    </submittedName>
</protein>
<organism evidence="1 2">
    <name type="scientific">Homarus americanus</name>
    <name type="common">American lobster</name>
    <dbReference type="NCBI Taxonomy" id="6706"/>
    <lineage>
        <taxon>Eukaryota</taxon>
        <taxon>Metazoa</taxon>
        <taxon>Ecdysozoa</taxon>
        <taxon>Arthropoda</taxon>
        <taxon>Crustacea</taxon>
        <taxon>Multicrustacea</taxon>
        <taxon>Malacostraca</taxon>
        <taxon>Eumalacostraca</taxon>
        <taxon>Eucarida</taxon>
        <taxon>Decapoda</taxon>
        <taxon>Pleocyemata</taxon>
        <taxon>Astacidea</taxon>
        <taxon>Nephropoidea</taxon>
        <taxon>Nephropidae</taxon>
        <taxon>Homarus</taxon>
    </lineage>
</organism>
<dbReference type="Proteomes" id="UP000747542">
    <property type="component" value="Unassembled WGS sequence"/>
</dbReference>
<keyword evidence="2" id="KW-1185">Reference proteome</keyword>
<accession>A0A8J5JW51</accession>
<sequence>MANPAARSPPIGVEQMGWSHREWSKDKLVGNIPVTAVRIGGVSVTSLLDSGRELSLVSETVYHRDFESRGVVLHSPEDLVLKAANGGSVPYWATCWWMLRFLDIKWNSSGS</sequence>
<evidence type="ECO:0000313" key="2">
    <source>
        <dbReference type="Proteomes" id="UP000747542"/>
    </source>
</evidence>
<reference evidence="1" key="1">
    <citation type="journal article" date="2021" name="Sci. Adv.">
        <title>The American lobster genome reveals insights on longevity, neural, and immune adaptations.</title>
        <authorList>
            <person name="Polinski J.M."/>
            <person name="Zimin A.V."/>
            <person name="Clark K.F."/>
            <person name="Kohn A.B."/>
            <person name="Sadowski N."/>
            <person name="Timp W."/>
            <person name="Ptitsyn A."/>
            <person name="Khanna P."/>
            <person name="Romanova D.Y."/>
            <person name="Williams P."/>
            <person name="Greenwood S.J."/>
            <person name="Moroz L.L."/>
            <person name="Walt D.R."/>
            <person name="Bodnar A.G."/>
        </authorList>
    </citation>
    <scope>NUCLEOTIDE SEQUENCE</scope>
    <source>
        <strain evidence="1">GMGI-L3</strain>
    </source>
</reference>
<dbReference type="AlphaFoldDB" id="A0A8J5JW51"/>